<gene>
    <name evidence="2" type="ORF">ESP62_014905</name>
</gene>
<evidence type="ECO:0000313" key="3">
    <source>
        <dbReference type="Proteomes" id="UP001515100"/>
    </source>
</evidence>
<feature type="compositionally biased region" description="Low complexity" evidence="1">
    <location>
        <begin position="66"/>
        <end position="76"/>
    </location>
</feature>
<protein>
    <recommendedName>
        <fullName evidence="4">WXG100 family type VII secretion target</fullName>
    </recommendedName>
</protein>
<organism evidence="2 3">
    <name type="scientific">Aeromicrobium fastidiosum</name>
    <dbReference type="NCBI Taxonomy" id="52699"/>
    <lineage>
        <taxon>Bacteria</taxon>
        <taxon>Bacillati</taxon>
        <taxon>Actinomycetota</taxon>
        <taxon>Actinomycetes</taxon>
        <taxon>Propionibacteriales</taxon>
        <taxon>Nocardioidaceae</taxon>
        <taxon>Aeromicrobium</taxon>
    </lineage>
</organism>
<dbReference type="EMBL" id="SDPP02000004">
    <property type="protein sequence ID" value="KAA1374679.1"/>
    <property type="molecule type" value="Genomic_DNA"/>
</dbReference>
<keyword evidence="3" id="KW-1185">Reference proteome</keyword>
<evidence type="ECO:0000313" key="2">
    <source>
        <dbReference type="EMBL" id="KAA1374679.1"/>
    </source>
</evidence>
<feature type="region of interest" description="Disordered" evidence="1">
    <location>
        <begin position="66"/>
        <end position="89"/>
    </location>
</feature>
<dbReference type="OrthoDB" id="5244663at2"/>
<dbReference type="AlphaFoldDB" id="A0A641AIG7"/>
<comment type="caution">
    <text evidence="2">The sequence shown here is derived from an EMBL/GenBank/DDBJ whole genome shotgun (WGS) entry which is preliminary data.</text>
</comment>
<dbReference type="Gene3D" id="1.10.287.1060">
    <property type="entry name" value="ESAT-6-like"/>
    <property type="match status" value="1"/>
</dbReference>
<accession>A0A641AIG7</accession>
<dbReference type="RefSeq" id="WP_129185687.1">
    <property type="nucleotide sequence ID" value="NZ_JAGIOG010000001.1"/>
</dbReference>
<sequence>MNQMFGMNIEQIRALSGQLDAAGHEVEQILASLTKGLSVTPWKGNDRTRFEHEWQTAHTAGLRNAAAALHQAARGAKQSADEQHRASEH</sequence>
<evidence type="ECO:0008006" key="4">
    <source>
        <dbReference type="Google" id="ProtNLM"/>
    </source>
</evidence>
<reference evidence="2" key="1">
    <citation type="submission" date="2019-09" db="EMBL/GenBank/DDBJ databases">
        <authorList>
            <person name="Li J."/>
        </authorList>
    </citation>
    <scope>NUCLEOTIDE SEQUENCE [LARGE SCALE GENOMIC DNA]</scope>
    <source>
        <strain evidence="2">NRBC 14897</strain>
    </source>
</reference>
<dbReference type="Proteomes" id="UP001515100">
    <property type="component" value="Unassembled WGS sequence"/>
</dbReference>
<proteinExistence type="predicted"/>
<feature type="compositionally biased region" description="Basic and acidic residues" evidence="1">
    <location>
        <begin position="79"/>
        <end position="89"/>
    </location>
</feature>
<dbReference type="SUPFAM" id="SSF140453">
    <property type="entry name" value="EsxAB dimer-like"/>
    <property type="match status" value="1"/>
</dbReference>
<evidence type="ECO:0000256" key="1">
    <source>
        <dbReference type="SAM" id="MobiDB-lite"/>
    </source>
</evidence>
<name>A0A641AIG7_9ACTN</name>
<dbReference type="InterPro" id="IPR036689">
    <property type="entry name" value="ESAT-6-like_sf"/>
</dbReference>